<dbReference type="EMBL" id="LC129040">
    <property type="protein sequence ID" value="BAV60867.1"/>
    <property type="molecule type" value="Genomic_DNA"/>
</dbReference>
<evidence type="ECO:0000256" key="4">
    <source>
        <dbReference type="ARBA" id="ARBA00031226"/>
    </source>
</evidence>
<comment type="similarity">
    <text evidence="1">Belongs to the PemK/MazF family.</text>
</comment>
<keyword evidence="3" id="KW-1277">Toxin-antitoxin system</keyword>
<dbReference type="PATRIC" id="fig|1280.3367.peg.1888"/>
<dbReference type="Gene3D" id="2.30.30.110">
    <property type="match status" value="1"/>
</dbReference>
<dbReference type="Pfam" id="PF02452">
    <property type="entry name" value="PemK_toxin"/>
    <property type="match status" value="1"/>
</dbReference>
<evidence type="ECO:0000256" key="2">
    <source>
        <dbReference type="ARBA" id="ARBA00019638"/>
    </source>
</evidence>
<dbReference type="GO" id="GO:0003677">
    <property type="term" value="F:DNA binding"/>
    <property type="evidence" value="ECO:0007669"/>
    <property type="project" value="InterPro"/>
</dbReference>
<evidence type="ECO:0000313" key="7">
    <source>
        <dbReference type="EMBL" id="BAV60867.1"/>
    </source>
</evidence>
<evidence type="ECO:0000256" key="1">
    <source>
        <dbReference type="ARBA" id="ARBA00007521"/>
    </source>
</evidence>
<accession>A0A1C9ZYL8</accession>
<name>A0A1C9ZYL8_STAAU</name>
<protein>
    <recommendedName>
        <fullName evidence="2">Endoribonuclease MazF</fullName>
    </recommendedName>
    <alternativeName>
        <fullName evidence="4">Toxin MazF</fullName>
    </alternativeName>
    <alternativeName>
        <fullName evidence="5">mRNA interferase MazF</fullName>
    </alternativeName>
</protein>
<sequence>MEEKRYKVYQRGEIIYADFGKGVGHEFSYKHFCIVINKKDNKNNGKVTVIPLTSKSKHNAFVNIHLIKPFLNTLKQSIAKHEKKIESIENIINQNPNDLKVIVYARFLCDSLKNEMKQYDFVENKLKNLVDKSSYAKTQDITTISKDRILNYIKDLSVLIRLPKHETDRLVNICFKKMS</sequence>
<dbReference type="SUPFAM" id="SSF50118">
    <property type="entry name" value="Cell growth inhibitor/plasmid maintenance toxic component"/>
    <property type="match status" value="1"/>
</dbReference>
<evidence type="ECO:0000256" key="5">
    <source>
        <dbReference type="ARBA" id="ARBA00032054"/>
    </source>
</evidence>
<dbReference type="InterPro" id="IPR003477">
    <property type="entry name" value="PemK-like"/>
</dbReference>
<dbReference type="AlphaFoldDB" id="A0A1C9ZYL8"/>
<keyword evidence="6" id="KW-0175">Coiled coil</keyword>
<reference evidence="7" key="1">
    <citation type="journal article" date="2016" name="PLoS ONE">
        <title>Complete Circular Genome Sequence of Successful ST8/SCCmecIV Community-Associated Methicillin-Resistant Staphylococcus aureus (OC8) in Russia: One-Megabase Genomic Inversion, IS256's Spread, and Evolution of Russia ST8-IV.</title>
        <authorList>
            <person name="Wan T.-W."/>
            <person name="Khokhlova O.E."/>
            <person name="Iwao Y."/>
            <person name="Higuchi W."/>
            <person name="Hung W.-C."/>
            <person name="Reva I.V."/>
            <person name="Singur O.A."/>
            <person name="Gostev V.V."/>
            <person name="Sidorenko S.V."/>
            <person name="Peryanova O.V."/>
            <person name="Salmina A.B."/>
            <person name="Reva G.V."/>
            <person name="Teng L.-J."/>
            <person name="Yamamoto T."/>
        </authorList>
    </citation>
    <scope>NUCLEOTIDE SEQUENCE</scope>
    <source>
        <strain evidence="7">OC8</strain>
    </source>
</reference>
<organism evidence="7">
    <name type="scientific">Staphylococcus aureus</name>
    <dbReference type="NCBI Taxonomy" id="1280"/>
    <lineage>
        <taxon>Bacteria</taxon>
        <taxon>Bacillati</taxon>
        <taxon>Bacillota</taxon>
        <taxon>Bacilli</taxon>
        <taxon>Bacillales</taxon>
        <taxon>Staphylococcaceae</taxon>
        <taxon>Staphylococcus</taxon>
    </lineage>
</organism>
<evidence type="ECO:0000256" key="6">
    <source>
        <dbReference type="SAM" id="Coils"/>
    </source>
</evidence>
<evidence type="ECO:0000256" key="3">
    <source>
        <dbReference type="ARBA" id="ARBA00022649"/>
    </source>
</evidence>
<proteinExistence type="inferred from homology"/>
<feature type="coiled-coil region" evidence="6">
    <location>
        <begin position="71"/>
        <end position="132"/>
    </location>
</feature>
<dbReference type="RefSeq" id="WP_000391618.1">
    <property type="nucleotide sequence ID" value="NZ_AP017377.1"/>
</dbReference>
<dbReference type="InterPro" id="IPR011067">
    <property type="entry name" value="Plasmid_toxin/cell-grow_inhib"/>
</dbReference>